<dbReference type="KEGG" id="pfla:Pflav_063830"/>
<protein>
    <submittedName>
        <fullName evidence="1">Uncharacterized protein</fullName>
    </submittedName>
</protein>
<dbReference type="Proteomes" id="UP000502508">
    <property type="component" value="Chromosome"/>
</dbReference>
<evidence type="ECO:0000313" key="1">
    <source>
        <dbReference type="EMBL" id="BCB79973.1"/>
    </source>
</evidence>
<evidence type="ECO:0000313" key="2">
    <source>
        <dbReference type="Proteomes" id="UP000502508"/>
    </source>
</evidence>
<sequence>MGVTERVVTETRPTVNERHTRLDQLCVDVTGLGQSEALDPSVDGIGVDGDRLQTVRVDPELLGVAVARHNV</sequence>
<dbReference type="AlphaFoldDB" id="A0A6F8Y1P2"/>
<dbReference type="EMBL" id="AP022870">
    <property type="protein sequence ID" value="BCB79973.1"/>
    <property type="molecule type" value="Genomic_DNA"/>
</dbReference>
<accession>A0A6F8Y1P2</accession>
<keyword evidence="2" id="KW-1185">Reference proteome</keyword>
<gene>
    <name evidence="1" type="ORF">Pflav_063830</name>
</gene>
<name>A0A6F8Y1P2_9ACTN</name>
<proteinExistence type="predicted"/>
<reference evidence="1 2" key="1">
    <citation type="submission" date="2020-03" db="EMBL/GenBank/DDBJ databases">
        <title>Whole genome shotgun sequence of Phytohabitans flavus NBRC 107702.</title>
        <authorList>
            <person name="Komaki H."/>
            <person name="Tamura T."/>
        </authorList>
    </citation>
    <scope>NUCLEOTIDE SEQUENCE [LARGE SCALE GENOMIC DNA]</scope>
    <source>
        <strain evidence="1 2">NBRC 107702</strain>
    </source>
</reference>
<organism evidence="1 2">
    <name type="scientific">Phytohabitans flavus</name>
    <dbReference type="NCBI Taxonomy" id="1076124"/>
    <lineage>
        <taxon>Bacteria</taxon>
        <taxon>Bacillati</taxon>
        <taxon>Actinomycetota</taxon>
        <taxon>Actinomycetes</taxon>
        <taxon>Micromonosporales</taxon>
        <taxon>Micromonosporaceae</taxon>
    </lineage>
</organism>
<reference evidence="1 2" key="2">
    <citation type="submission" date="2020-03" db="EMBL/GenBank/DDBJ databases">
        <authorList>
            <person name="Ichikawa N."/>
            <person name="Kimura A."/>
            <person name="Kitahashi Y."/>
            <person name="Uohara A."/>
        </authorList>
    </citation>
    <scope>NUCLEOTIDE SEQUENCE [LARGE SCALE GENOMIC DNA]</scope>
    <source>
        <strain evidence="1 2">NBRC 107702</strain>
    </source>
</reference>